<name>A0ABS7HBB4_9HYPH</name>
<comment type="caution">
    <text evidence="3">The sequence shown here is derived from an EMBL/GenBank/DDBJ whole genome shotgun (WGS) entry which is preliminary data.</text>
</comment>
<evidence type="ECO:0000313" key="4">
    <source>
        <dbReference type="Proteomes" id="UP000757604"/>
    </source>
</evidence>
<proteinExistence type="predicted"/>
<keyword evidence="4" id="KW-1185">Reference proteome</keyword>
<organism evidence="3 4">
    <name type="scientific">Rhizobium herbae</name>
    <dbReference type="NCBI Taxonomy" id="508661"/>
    <lineage>
        <taxon>Bacteria</taxon>
        <taxon>Pseudomonadati</taxon>
        <taxon>Pseudomonadota</taxon>
        <taxon>Alphaproteobacteria</taxon>
        <taxon>Hyphomicrobiales</taxon>
        <taxon>Rhizobiaceae</taxon>
        <taxon>Rhizobium/Agrobacterium group</taxon>
        <taxon>Rhizobium</taxon>
    </lineage>
</organism>
<dbReference type="EMBL" id="JAEUAO010000003">
    <property type="protein sequence ID" value="MBW9064398.1"/>
    <property type="molecule type" value="Genomic_DNA"/>
</dbReference>
<dbReference type="InterPro" id="IPR011006">
    <property type="entry name" value="CheY-like_superfamily"/>
</dbReference>
<dbReference type="SMART" id="SM00448">
    <property type="entry name" value="REC"/>
    <property type="match status" value="1"/>
</dbReference>
<feature type="domain" description="Response regulatory" evidence="2">
    <location>
        <begin position="15"/>
        <end position="126"/>
    </location>
</feature>
<feature type="modified residue" description="4-aspartylphosphate" evidence="1">
    <location>
        <position position="65"/>
    </location>
</feature>
<dbReference type="InterPro" id="IPR001789">
    <property type="entry name" value="Sig_transdc_resp-reg_receiver"/>
</dbReference>
<gene>
    <name evidence="3" type="ORF">JNB71_13805</name>
</gene>
<keyword evidence="1" id="KW-0597">Phosphoprotein</keyword>
<dbReference type="Proteomes" id="UP000757604">
    <property type="component" value="Unassembled WGS sequence"/>
</dbReference>
<dbReference type="Gene3D" id="3.40.50.2300">
    <property type="match status" value="1"/>
</dbReference>
<evidence type="ECO:0000256" key="1">
    <source>
        <dbReference type="PROSITE-ProRule" id="PRU00169"/>
    </source>
</evidence>
<dbReference type="PROSITE" id="PS50110">
    <property type="entry name" value="RESPONSE_REGULATORY"/>
    <property type="match status" value="1"/>
</dbReference>
<evidence type="ECO:0000313" key="3">
    <source>
        <dbReference type="EMBL" id="MBW9064398.1"/>
    </source>
</evidence>
<protein>
    <submittedName>
        <fullName evidence="3">Response regulator</fullName>
    </submittedName>
</protein>
<accession>A0ABS7HBB4</accession>
<evidence type="ECO:0000259" key="2">
    <source>
        <dbReference type="PROSITE" id="PS50110"/>
    </source>
</evidence>
<dbReference type="SUPFAM" id="SSF52172">
    <property type="entry name" value="CheY-like"/>
    <property type="match status" value="1"/>
</dbReference>
<reference evidence="3 4" key="1">
    <citation type="journal article" date="2021" name="MBio">
        <title>Poor Competitiveness of Bradyrhizobium in Pigeon Pea Root Colonization in Indian Soils.</title>
        <authorList>
            <person name="Chalasani D."/>
            <person name="Basu A."/>
            <person name="Pullabhotla S.V.S.R.N."/>
            <person name="Jorrin B."/>
            <person name="Neal A.L."/>
            <person name="Poole P.S."/>
            <person name="Podile A.R."/>
            <person name="Tkacz A."/>
        </authorList>
    </citation>
    <scope>NUCLEOTIDE SEQUENCE [LARGE SCALE GENOMIC DNA]</scope>
    <source>
        <strain evidence="3 4">HU44</strain>
    </source>
</reference>
<dbReference type="RefSeq" id="WP_220372386.1">
    <property type="nucleotide sequence ID" value="NZ_JAEUAO010000003.1"/>
</dbReference>
<sequence length="146" mass="15597">MVLNIDGNRPLSGTRILIAEDEFLIALDMEAAFLEAGAEVVGPCATVILALEAASNEELSLAVLDIRLGQETTARIGDRLTERGIPFYFYSAQALPQEMRRMYSGAVVVSKPATHQVLIGAAASLLMVSKDQNRDAASGVSPRAVH</sequence>